<dbReference type="PANTHER" id="PTHR47829:SF3">
    <property type="entry name" value="AMINOGLYCOSIDE PHOSPHOTRANSFERASE DOMAIN-CONTAINING PROTEIN"/>
    <property type="match status" value="1"/>
</dbReference>
<keyword evidence="4" id="KW-1185">Reference proteome</keyword>
<gene>
    <name evidence="3" type="ORF">BCR44DRAFT_1429464</name>
</gene>
<feature type="compositionally biased region" description="Low complexity" evidence="1">
    <location>
        <begin position="1"/>
        <end position="16"/>
    </location>
</feature>
<dbReference type="GO" id="GO:0016301">
    <property type="term" value="F:kinase activity"/>
    <property type="evidence" value="ECO:0007669"/>
    <property type="project" value="UniProtKB-KW"/>
</dbReference>
<reference evidence="3 4" key="1">
    <citation type="submission" date="2016-07" db="EMBL/GenBank/DDBJ databases">
        <title>Pervasive Adenine N6-methylation of Active Genes in Fungi.</title>
        <authorList>
            <consortium name="DOE Joint Genome Institute"/>
            <person name="Mondo S.J."/>
            <person name="Dannebaum R.O."/>
            <person name="Kuo R.C."/>
            <person name="Labutti K."/>
            <person name="Haridas S."/>
            <person name="Kuo A."/>
            <person name="Salamov A."/>
            <person name="Ahrendt S.R."/>
            <person name="Lipzen A."/>
            <person name="Sullivan W."/>
            <person name="Andreopoulos W.B."/>
            <person name="Clum A."/>
            <person name="Lindquist E."/>
            <person name="Daum C."/>
            <person name="Ramamoorthy G.K."/>
            <person name="Gryganskyi A."/>
            <person name="Culley D."/>
            <person name="Magnuson J.K."/>
            <person name="James T.Y."/>
            <person name="O'Malley M.A."/>
            <person name="Stajich J.E."/>
            <person name="Spatafora J.W."/>
            <person name="Visel A."/>
            <person name="Grigoriev I.V."/>
        </authorList>
    </citation>
    <scope>NUCLEOTIDE SEQUENCE [LARGE SCALE GENOMIC DNA]</scope>
    <source>
        <strain evidence="3 4">PL171</strain>
    </source>
</reference>
<accession>A0A1Y2HTX3</accession>
<dbReference type="InterPro" id="IPR002575">
    <property type="entry name" value="Aminoglycoside_PTrfase"/>
</dbReference>
<dbReference type="EMBL" id="MCFL01000010">
    <property type="protein sequence ID" value="ORZ38040.1"/>
    <property type="molecule type" value="Genomic_DNA"/>
</dbReference>
<dbReference type="InterPro" id="IPR011009">
    <property type="entry name" value="Kinase-like_dom_sf"/>
</dbReference>
<evidence type="ECO:0000256" key="1">
    <source>
        <dbReference type="SAM" id="MobiDB-lite"/>
    </source>
</evidence>
<keyword evidence="3" id="KW-0418">Kinase</keyword>
<protein>
    <submittedName>
        <fullName evidence="3">Kinase-like domain-containing protein</fullName>
    </submittedName>
</protein>
<keyword evidence="3" id="KW-0808">Transferase</keyword>
<dbReference type="Gene3D" id="3.90.1200.10">
    <property type="match status" value="1"/>
</dbReference>
<dbReference type="STRING" id="765915.A0A1Y2HTX3"/>
<dbReference type="AlphaFoldDB" id="A0A1Y2HTX3"/>
<dbReference type="Pfam" id="PF01636">
    <property type="entry name" value="APH"/>
    <property type="match status" value="1"/>
</dbReference>
<dbReference type="CDD" id="cd05154">
    <property type="entry name" value="ACAD10_11_N-like"/>
    <property type="match status" value="1"/>
</dbReference>
<feature type="region of interest" description="Disordered" evidence="1">
    <location>
        <begin position="1"/>
        <end position="24"/>
    </location>
</feature>
<evidence type="ECO:0000259" key="2">
    <source>
        <dbReference type="Pfam" id="PF01636"/>
    </source>
</evidence>
<dbReference type="InterPro" id="IPR041726">
    <property type="entry name" value="ACAD10_11_N"/>
</dbReference>
<dbReference type="InterPro" id="IPR052898">
    <property type="entry name" value="ACAD10-like"/>
</dbReference>
<dbReference type="SUPFAM" id="SSF56112">
    <property type="entry name" value="Protein kinase-like (PK-like)"/>
    <property type="match status" value="1"/>
</dbReference>
<evidence type="ECO:0000313" key="3">
    <source>
        <dbReference type="EMBL" id="ORZ38040.1"/>
    </source>
</evidence>
<dbReference type="PANTHER" id="PTHR47829">
    <property type="entry name" value="HYDROLASE, PUTATIVE (AFU_ORTHOLOGUE AFUA_1G12880)-RELATED"/>
    <property type="match status" value="1"/>
</dbReference>
<name>A0A1Y2HTX3_9FUNG</name>
<feature type="domain" description="Aminoglycoside phosphotransferase" evidence="2">
    <location>
        <begin position="56"/>
        <end position="285"/>
    </location>
</feature>
<organism evidence="3 4">
    <name type="scientific">Catenaria anguillulae PL171</name>
    <dbReference type="NCBI Taxonomy" id="765915"/>
    <lineage>
        <taxon>Eukaryota</taxon>
        <taxon>Fungi</taxon>
        <taxon>Fungi incertae sedis</taxon>
        <taxon>Blastocladiomycota</taxon>
        <taxon>Blastocladiomycetes</taxon>
        <taxon>Blastocladiales</taxon>
        <taxon>Catenariaceae</taxon>
        <taxon>Catenaria</taxon>
    </lineage>
</organism>
<dbReference type="Gene3D" id="3.30.200.20">
    <property type="entry name" value="Phosphorylase Kinase, domain 1"/>
    <property type="match status" value="1"/>
</dbReference>
<evidence type="ECO:0000313" key="4">
    <source>
        <dbReference type="Proteomes" id="UP000193411"/>
    </source>
</evidence>
<dbReference type="Proteomes" id="UP000193411">
    <property type="component" value="Unassembled WGS sequence"/>
</dbReference>
<dbReference type="OrthoDB" id="191037at2759"/>
<proteinExistence type="predicted"/>
<comment type="caution">
    <text evidence="3">The sequence shown here is derived from an EMBL/GenBank/DDBJ whole genome shotgun (WGS) entry which is preliminary data.</text>
</comment>
<sequence>MTSSTSPSAAPAASKAHAPRGQATHSVDKKDLGFDFNKLVLHLYETVPQFIAPLRIEKFALGQSNPTYFLVDGREQKYVLRKKPAGALLSPTAHAVEREYQVLHGLGTCGQVPVPRVYTLCTDSSVIGTPFYVMEFVKGRIFPSPALPEIPSKDRRAYWEAAIRTLARLHSTDLHKAQLASYGPSSGFYQRQLKTLLKVSDAQAQVKDAKGKPVGVMPGRDMLKQWFEANMPKDEATIIHGDYKFDNLIFHPTRPEVIGILDWELSTLGHPLSDLANFLMSHYAPSQMTHSSIVGIQGRAADLGIPTLTECLDLYAQAAGRPRIAAFDFYAAFVFFKFAVITQGVKARMYRGQASSREAGEASRLFEPCAEIAGRIIREAGGKGKSKL</sequence>